<comment type="subcellular location">
    <subcellularLocation>
        <location evidence="4">Endoplasmic reticulum membrane</location>
        <topology evidence="4">Peripheral membrane protein</topology>
    </subcellularLocation>
    <subcellularLocation>
        <location evidence="3">Microsome membrane</location>
        <topology evidence="3">Peripheral membrane protein</topology>
    </subcellularLocation>
</comment>
<dbReference type="InterPro" id="IPR001128">
    <property type="entry name" value="Cyt_P450"/>
</dbReference>
<dbReference type="PRINTS" id="PR00465">
    <property type="entry name" value="EP450IV"/>
</dbReference>
<evidence type="ECO:0000256" key="11">
    <source>
        <dbReference type="ARBA" id="ARBA00023004"/>
    </source>
</evidence>
<evidence type="ECO:0000256" key="6">
    <source>
        <dbReference type="ARBA" id="ARBA00022617"/>
    </source>
</evidence>
<dbReference type="Proteomes" id="UP000728032">
    <property type="component" value="Unassembled WGS sequence"/>
</dbReference>
<keyword evidence="12" id="KW-0503">Monooxygenase</keyword>
<dbReference type="AlphaFoldDB" id="A0A7R9MG06"/>
<sequence length="383" mass="42882">MGNVPILSICDLSLVKRILITDFHVFNDRSKRIVSNGAFVIQAIWGEVDFDASRSILSPAHTGSKLRQIYPTVDTRLQALDTHLSALMGTDRAVVDVARLWRAFTCDVYPACGLSLDTRPYDAPENTLAAHVRRFVQIDIRKDLVSLALPPFAAKWPKISDYRVMAYLIEMYREYLIKRRRGNMSKRKYLDFLELTTGNMGEHDLGNYADKVSDGDTSMPVNTNMIDHVAAISKPVYTDTELLALSFAFSTGGITSTACALTACVYELALNPAIQSRLYREIVGTDNDMSYEACERLPYLDAVVSETLRLHTPNVRLLRIASADYDLGDTGITIPAGQHIEIPLYAIHHSAEYYSEPYTFNPDRFMPENASTLVPYAYLPFGA</sequence>
<evidence type="ECO:0000256" key="7">
    <source>
        <dbReference type="ARBA" id="ARBA00022723"/>
    </source>
</evidence>
<evidence type="ECO:0000256" key="10">
    <source>
        <dbReference type="ARBA" id="ARBA00023002"/>
    </source>
</evidence>
<dbReference type="GO" id="GO:0005789">
    <property type="term" value="C:endoplasmic reticulum membrane"/>
    <property type="evidence" value="ECO:0007669"/>
    <property type="project" value="UniProtKB-SubCell"/>
</dbReference>
<organism evidence="14">
    <name type="scientific">Oppiella nova</name>
    <dbReference type="NCBI Taxonomy" id="334625"/>
    <lineage>
        <taxon>Eukaryota</taxon>
        <taxon>Metazoa</taxon>
        <taxon>Ecdysozoa</taxon>
        <taxon>Arthropoda</taxon>
        <taxon>Chelicerata</taxon>
        <taxon>Arachnida</taxon>
        <taxon>Acari</taxon>
        <taxon>Acariformes</taxon>
        <taxon>Sarcoptiformes</taxon>
        <taxon>Oribatida</taxon>
        <taxon>Brachypylina</taxon>
        <taxon>Oppioidea</taxon>
        <taxon>Oppiidae</taxon>
        <taxon>Oppiella</taxon>
    </lineage>
</organism>
<dbReference type="SUPFAM" id="SSF48264">
    <property type="entry name" value="Cytochrome P450"/>
    <property type="match status" value="1"/>
</dbReference>
<evidence type="ECO:0000256" key="1">
    <source>
        <dbReference type="ARBA" id="ARBA00001971"/>
    </source>
</evidence>
<gene>
    <name evidence="14" type="ORF">ONB1V03_LOCUS16115</name>
</gene>
<evidence type="ECO:0000256" key="4">
    <source>
        <dbReference type="ARBA" id="ARBA00004406"/>
    </source>
</evidence>
<evidence type="ECO:0008006" key="16">
    <source>
        <dbReference type="Google" id="ProtNLM"/>
    </source>
</evidence>
<evidence type="ECO:0000313" key="15">
    <source>
        <dbReference type="Proteomes" id="UP000728032"/>
    </source>
</evidence>
<evidence type="ECO:0000256" key="3">
    <source>
        <dbReference type="ARBA" id="ARBA00004174"/>
    </source>
</evidence>
<dbReference type="EMBL" id="OC932421">
    <property type="protein sequence ID" value="CAD7659520.1"/>
    <property type="molecule type" value="Genomic_DNA"/>
</dbReference>
<protein>
    <recommendedName>
        <fullName evidence="16">Cytochrome P450</fullName>
    </recommendedName>
</protein>
<dbReference type="PANTHER" id="PTHR24292:SF54">
    <property type="entry name" value="CYP9F3-RELATED"/>
    <property type="match status" value="1"/>
</dbReference>
<dbReference type="InterPro" id="IPR036396">
    <property type="entry name" value="Cyt_P450_sf"/>
</dbReference>
<accession>A0A7R9MG06</accession>
<evidence type="ECO:0000256" key="8">
    <source>
        <dbReference type="ARBA" id="ARBA00022824"/>
    </source>
</evidence>
<reference evidence="14" key="1">
    <citation type="submission" date="2020-11" db="EMBL/GenBank/DDBJ databases">
        <authorList>
            <person name="Tran Van P."/>
        </authorList>
    </citation>
    <scope>NUCLEOTIDE SEQUENCE</scope>
</reference>
<comment type="cofactor">
    <cofactor evidence="1">
        <name>heme</name>
        <dbReference type="ChEBI" id="CHEBI:30413"/>
    </cofactor>
</comment>
<dbReference type="OrthoDB" id="7779621at2759"/>
<evidence type="ECO:0000256" key="9">
    <source>
        <dbReference type="ARBA" id="ARBA00022848"/>
    </source>
</evidence>
<dbReference type="GO" id="GO:0005506">
    <property type="term" value="F:iron ion binding"/>
    <property type="evidence" value="ECO:0007669"/>
    <property type="project" value="InterPro"/>
</dbReference>
<evidence type="ECO:0000256" key="12">
    <source>
        <dbReference type="ARBA" id="ARBA00023033"/>
    </source>
</evidence>
<dbReference type="EMBL" id="CAJPVJ010017596">
    <property type="protein sequence ID" value="CAG2176682.1"/>
    <property type="molecule type" value="Genomic_DNA"/>
</dbReference>
<keyword evidence="11" id="KW-0408">Iron</keyword>
<dbReference type="InterPro" id="IPR050476">
    <property type="entry name" value="Insect_CytP450_Detox"/>
</dbReference>
<keyword evidence="6" id="KW-0349">Heme</keyword>
<keyword evidence="13" id="KW-0472">Membrane</keyword>
<comment type="similarity">
    <text evidence="5">Belongs to the cytochrome P450 family.</text>
</comment>
<feature type="non-terminal residue" evidence="14">
    <location>
        <position position="1"/>
    </location>
</feature>
<evidence type="ECO:0000256" key="5">
    <source>
        <dbReference type="ARBA" id="ARBA00010617"/>
    </source>
</evidence>
<evidence type="ECO:0000313" key="14">
    <source>
        <dbReference type="EMBL" id="CAD7659520.1"/>
    </source>
</evidence>
<dbReference type="GO" id="GO:0016705">
    <property type="term" value="F:oxidoreductase activity, acting on paired donors, with incorporation or reduction of molecular oxygen"/>
    <property type="evidence" value="ECO:0007669"/>
    <property type="project" value="InterPro"/>
</dbReference>
<proteinExistence type="inferred from homology"/>
<keyword evidence="15" id="KW-1185">Reference proteome</keyword>
<keyword evidence="8" id="KW-0256">Endoplasmic reticulum</keyword>
<dbReference type="PANTHER" id="PTHR24292">
    <property type="entry name" value="CYTOCHROME P450"/>
    <property type="match status" value="1"/>
</dbReference>
<dbReference type="Pfam" id="PF00067">
    <property type="entry name" value="p450"/>
    <property type="match status" value="1"/>
</dbReference>
<evidence type="ECO:0000256" key="2">
    <source>
        <dbReference type="ARBA" id="ARBA00003690"/>
    </source>
</evidence>
<dbReference type="InterPro" id="IPR002403">
    <property type="entry name" value="Cyt_P450_E_grp-IV"/>
</dbReference>
<dbReference type="GO" id="GO:0004497">
    <property type="term" value="F:monooxygenase activity"/>
    <property type="evidence" value="ECO:0007669"/>
    <property type="project" value="UniProtKB-KW"/>
</dbReference>
<dbReference type="GO" id="GO:0020037">
    <property type="term" value="F:heme binding"/>
    <property type="evidence" value="ECO:0007669"/>
    <property type="project" value="InterPro"/>
</dbReference>
<evidence type="ECO:0000256" key="13">
    <source>
        <dbReference type="ARBA" id="ARBA00023136"/>
    </source>
</evidence>
<dbReference type="Gene3D" id="1.10.630.10">
    <property type="entry name" value="Cytochrome P450"/>
    <property type="match status" value="1"/>
</dbReference>
<keyword evidence="7" id="KW-0479">Metal-binding</keyword>
<keyword evidence="9" id="KW-0492">Microsome</keyword>
<name>A0A7R9MG06_9ACAR</name>
<keyword evidence="10" id="KW-0560">Oxidoreductase</keyword>
<comment type="function">
    <text evidence="2">May be involved in the metabolism of insect hormones and in the breakdown of synthetic insecticides.</text>
</comment>